<dbReference type="InterPro" id="IPR051786">
    <property type="entry name" value="ASN_synthetase/amidase"/>
</dbReference>
<dbReference type="InterPro" id="IPR014729">
    <property type="entry name" value="Rossmann-like_a/b/a_fold"/>
</dbReference>
<evidence type="ECO:0000256" key="3">
    <source>
        <dbReference type="ARBA" id="ARBA00022888"/>
    </source>
</evidence>
<dbReference type="EMBL" id="JAATVY010000056">
    <property type="protein sequence ID" value="NJC74294.1"/>
    <property type="molecule type" value="Genomic_DNA"/>
</dbReference>
<dbReference type="Proteomes" id="UP000722989">
    <property type="component" value="Unassembled WGS sequence"/>
</dbReference>
<reference evidence="7 8" key="1">
    <citation type="submission" date="2020-03" db="EMBL/GenBank/DDBJ databases">
        <title>WGS of the type strain of Planosporangium spp.</title>
        <authorList>
            <person name="Thawai C."/>
        </authorList>
    </citation>
    <scope>NUCLEOTIDE SEQUENCE [LARGE SCALE GENOMIC DNA]</scope>
    <source>
        <strain evidence="7 8">TBRC 5610</strain>
    </source>
</reference>
<gene>
    <name evidence="7" type="ORF">HC031_31950</name>
</gene>
<comment type="caution">
    <text evidence="7">The sequence shown here is derived from an EMBL/GenBank/DDBJ whole genome shotgun (WGS) entry which is preliminary data.</text>
</comment>
<keyword evidence="3" id="KW-0061">Asparagine biosynthesis</keyword>
<feature type="non-terminal residue" evidence="7">
    <location>
        <position position="1"/>
    </location>
</feature>
<keyword evidence="8" id="KW-1185">Reference proteome</keyword>
<dbReference type="CDD" id="cd01991">
    <property type="entry name" value="Asn_synthase_B_C"/>
    <property type="match status" value="1"/>
</dbReference>
<dbReference type="EC" id="6.3.5.4" evidence="2"/>
<comment type="pathway">
    <text evidence="1">Amino-acid biosynthesis; L-asparagine biosynthesis; L-asparagine from L-aspartate (L-Gln route): step 1/1.</text>
</comment>
<dbReference type="Gene3D" id="3.40.50.620">
    <property type="entry name" value="HUPs"/>
    <property type="match status" value="1"/>
</dbReference>
<feature type="domain" description="Asparagine synthetase" evidence="6">
    <location>
        <begin position="17"/>
        <end position="246"/>
    </location>
</feature>
<feature type="region of interest" description="Disordered" evidence="5">
    <location>
        <begin position="249"/>
        <end position="270"/>
    </location>
</feature>
<evidence type="ECO:0000313" key="7">
    <source>
        <dbReference type="EMBL" id="NJC74294.1"/>
    </source>
</evidence>
<name>A0ABX0Y790_9ACTN</name>
<dbReference type="PANTHER" id="PTHR43284:SF1">
    <property type="entry name" value="ASPARAGINE SYNTHETASE"/>
    <property type="match status" value="1"/>
</dbReference>
<evidence type="ECO:0000259" key="6">
    <source>
        <dbReference type="Pfam" id="PF00733"/>
    </source>
</evidence>
<dbReference type="RefSeq" id="WP_240943291.1">
    <property type="nucleotide sequence ID" value="NZ_JAATVY010000056.1"/>
</dbReference>
<keyword evidence="3" id="KW-0028">Amino-acid biosynthesis</keyword>
<dbReference type="SUPFAM" id="SSF52402">
    <property type="entry name" value="Adenine nucleotide alpha hydrolases-like"/>
    <property type="match status" value="1"/>
</dbReference>
<dbReference type="InterPro" id="IPR001962">
    <property type="entry name" value="Asn_synthase"/>
</dbReference>
<dbReference type="PANTHER" id="PTHR43284">
    <property type="entry name" value="ASPARAGINE SYNTHETASE (GLUTAMINE-HYDROLYZING)"/>
    <property type="match status" value="1"/>
</dbReference>
<accession>A0ABX0Y790</accession>
<feature type="compositionally biased region" description="Pro residues" evidence="5">
    <location>
        <begin position="253"/>
        <end position="263"/>
    </location>
</feature>
<protein>
    <recommendedName>
        <fullName evidence="2">asparagine synthase (glutamine-hydrolyzing)</fullName>
        <ecNumber evidence="2">6.3.5.4</ecNumber>
    </recommendedName>
</protein>
<comment type="catalytic activity">
    <reaction evidence="4">
        <text>L-aspartate + L-glutamine + ATP + H2O = L-asparagine + L-glutamate + AMP + diphosphate + H(+)</text>
        <dbReference type="Rhea" id="RHEA:12228"/>
        <dbReference type="ChEBI" id="CHEBI:15377"/>
        <dbReference type="ChEBI" id="CHEBI:15378"/>
        <dbReference type="ChEBI" id="CHEBI:29985"/>
        <dbReference type="ChEBI" id="CHEBI:29991"/>
        <dbReference type="ChEBI" id="CHEBI:30616"/>
        <dbReference type="ChEBI" id="CHEBI:33019"/>
        <dbReference type="ChEBI" id="CHEBI:58048"/>
        <dbReference type="ChEBI" id="CHEBI:58359"/>
        <dbReference type="ChEBI" id="CHEBI:456215"/>
        <dbReference type="EC" id="6.3.5.4"/>
    </reaction>
</comment>
<evidence type="ECO:0000256" key="5">
    <source>
        <dbReference type="SAM" id="MobiDB-lite"/>
    </source>
</evidence>
<organism evidence="7 8">
    <name type="scientific">Planosporangium thailandense</name>
    <dbReference type="NCBI Taxonomy" id="765197"/>
    <lineage>
        <taxon>Bacteria</taxon>
        <taxon>Bacillati</taxon>
        <taxon>Actinomycetota</taxon>
        <taxon>Actinomycetes</taxon>
        <taxon>Micromonosporales</taxon>
        <taxon>Micromonosporaceae</taxon>
        <taxon>Planosporangium</taxon>
    </lineage>
</organism>
<evidence type="ECO:0000313" key="8">
    <source>
        <dbReference type="Proteomes" id="UP000722989"/>
    </source>
</evidence>
<evidence type="ECO:0000256" key="1">
    <source>
        <dbReference type="ARBA" id="ARBA00005187"/>
    </source>
</evidence>
<evidence type="ECO:0000256" key="2">
    <source>
        <dbReference type="ARBA" id="ARBA00012737"/>
    </source>
</evidence>
<evidence type="ECO:0000256" key="4">
    <source>
        <dbReference type="ARBA" id="ARBA00048741"/>
    </source>
</evidence>
<sequence length="270" mass="29927">RMATAAGRVPVPAVAQRPLAWLGKALGAQNPTRSPLRRVARGLHLLGQPPHRRYARIVSYFTPEQKYALYTDAMRDRLAGIDSYRLIDEAFMGSKADTTLGRIIDTDVNTYLPGDLLVKADISTMAVSLEARSPLLDHKVIEWAAGLPTHLKVRDGQTKYLLKRAVADWLPPELLNRPKMGFGVPLGSWLRTELRDLARDVLTDATARGRGLFRPDAVSALLDQHDAGIDHSSRIWALMQFELWHRTFVDGPRPGPRPGPQPEATPAAGR</sequence>
<proteinExistence type="predicted"/>
<dbReference type="Pfam" id="PF00733">
    <property type="entry name" value="Asn_synthase"/>
    <property type="match status" value="1"/>
</dbReference>